<organism evidence="2 3">
    <name type="scientific">Hymenobacter rigui</name>
    <dbReference type="NCBI Taxonomy" id="334424"/>
    <lineage>
        <taxon>Bacteria</taxon>
        <taxon>Pseudomonadati</taxon>
        <taxon>Bacteroidota</taxon>
        <taxon>Cytophagia</taxon>
        <taxon>Cytophagales</taxon>
        <taxon>Hymenobacteraceae</taxon>
        <taxon>Hymenobacter</taxon>
    </lineage>
</organism>
<dbReference type="EMBL" id="RWIT01000005">
    <property type="protein sequence ID" value="RSK48537.1"/>
    <property type="molecule type" value="Genomic_DNA"/>
</dbReference>
<dbReference type="RefSeq" id="WP_125420354.1">
    <property type="nucleotide sequence ID" value="NZ_RWIT01000005.1"/>
</dbReference>
<dbReference type="PROSITE" id="PS51257">
    <property type="entry name" value="PROKAR_LIPOPROTEIN"/>
    <property type="match status" value="1"/>
</dbReference>
<sequence>MKNLLKFPALVAVLLVTAASLLTSCVATVPATTAVVVRPRPYYRPAYRPYYRPAPVVVAPRPIIVTPAPRPYYNYRPHRYYRVR</sequence>
<reference evidence="2 3" key="1">
    <citation type="submission" date="2018-12" db="EMBL/GenBank/DDBJ databases">
        <authorList>
            <person name="Feng G."/>
            <person name="Zhu H."/>
        </authorList>
    </citation>
    <scope>NUCLEOTIDE SEQUENCE [LARGE SCALE GENOMIC DNA]</scope>
    <source>
        <strain evidence="2 3">KCTC 12533</strain>
    </source>
</reference>
<protein>
    <submittedName>
        <fullName evidence="2">Uncharacterized protein</fullName>
    </submittedName>
</protein>
<evidence type="ECO:0000313" key="2">
    <source>
        <dbReference type="EMBL" id="RSK48537.1"/>
    </source>
</evidence>
<keyword evidence="3" id="KW-1185">Reference proteome</keyword>
<name>A0A3R9MU59_9BACT</name>
<gene>
    <name evidence="2" type="ORF">EI291_12535</name>
</gene>
<keyword evidence="1" id="KW-0732">Signal</keyword>
<proteinExistence type="predicted"/>
<evidence type="ECO:0000256" key="1">
    <source>
        <dbReference type="SAM" id="SignalP"/>
    </source>
</evidence>
<accession>A0A3R9MU59</accession>
<dbReference type="AlphaFoldDB" id="A0A3R9MU59"/>
<feature type="chain" id="PRO_5018728403" evidence="1">
    <location>
        <begin position="28"/>
        <end position="84"/>
    </location>
</feature>
<feature type="signal peptide" evidence="1">
    <location>
        <begin position="1"/>
        <end position="27"/>
    </location>
</feature>
<comment type="caution">
    <text evidence="2">The sequence shown here is derived from an EMBL/GenBank/DDBJ whole genome shotgun (WGS) entry which is preliminary data.</text>
</comment>
<evidence type="ECO:0000313" key="3">
    <source>
        <dbReference type="Proteomes" id="UP000273500"/>
    </source>
</evidence>
<dbReference type="Proteomes" id="UP000273500">
    <property type="component" value="Unassembled WGS sequence"/>
</dbReference>